<keyword evidence="3" id="KW-1185">Reference proteome</keyword>
<sequence length="144" mass="16324">DLWASASGWGWARSAAQDEIMHHDISPLCAADIRDQLQKRFAYLSGGRGQDGSPVITFPDYPAFGDVPDQDFQNVMTYLTSIPRMEEPFRRPWGLRVTWQKDLDSTTGWGGGLWSLSPPSVDLTCWARLRAAELRWVVQPLSWE</sequence>
<dbReference type="InterPro" id="IPR051336">
    <property type="entry name" value="RhoGEF_Guanine_NuclExch_SF"/>
</dbReference>
<dbReference type="Proteomes" id="UP000326458">
    <property type="component" value="Unassembled WGS sequence"/>
</dbReference>
<dbReference type="PANTHER" id="PTHR22826:SF115">
    <property type="entry name" value="GUANINE NUCLEOTIDE EXCHANGE FACTOR DBS"/>
    <property type="match status" value="1"/>
</dbReference>
<dbReference type="PANTHER" id="PTHR22826">
    <property type="entry name" value="RHO GUANINE EXCHANGE FACTOR-RELATED"/>
    <property type="match status" value="1"/>
</dbReference>
<gene>
    <name evidence="2" type="ORF">FD754_023008</name>
</gene>
<organism evidence="2 3">
    <name type="scientific">Muntiacus muntjak</name>
    <name type="common">Barking deer</name>
    <name type="synonym">Indian muntjac</name>
    <dbReference type="NCBI Taxonomy" id="9888"/>
    <lineage>
        <taxon>Eukaryota</taxon>
        <taxon>Metazoa</taxon>
        <taxon>Chordata</taxon>
        <taxon>Craniata</taxon>
        <taxon>Vertebrata</taxon>
        <taxon>Euteleostomi</taxon>
        <taxon>Mammalia</taxon>
        <taxon>Eutheria</taxon>
        <taxon>Laurasiatheria</taxon>
        <taxon>Artiodactyla</taxon>
        <taxon>Ruminantia</taxon>
        <taxon>Pecora</taxon>
        <taxon>Cervidae</taxon>
        <taxon>Muntiacinae</taxon>
        <taxon>Muntiacus</taxon>
    </lineage>
</organism>
<feature type="non-terminal residue" evidence="2">
    <location>
        <position position="1"/>
    </location>
</feature>
<protein>
    <submittedName>
        <fullName evidence="2">Uncharacterized protein</fullName>
    </submittedName>
</protein>
<name>A0A5N3UV15_MUNMU</name>
<accession>A0A5N3UV15</accession>
<dbReference type="GO" id="GO:0035025">
    <property type="term" value="P:positive regulation of Rho protein signal transduction"/>
    <property type="evidence" value="ECO:0007669"/>
    <property type="project" value="TreeGrafter"/>
</dbReference>
<evidence type="ECO:0000256" key="1">
    <source>
        <dbReference type="ARBA" id="ARBA00022658"/>
    </source>
</evidence>
<reference evidence="2 3" key="1">
    <citation type="submission" date="2019-06" db="EMBL/GenBank/DDBJ databases">
        <title>Discovery of a novel chromosome fission-fusion reversal in muntjac.</title>
        <authorList>
            <person name="Mudd A.B."/>
            <person name="Bredeson J.V."/>
            <person name="Baum R."/>
            <person name="Hockemeyer D."/>
            <person name="Rokhsar D.S."/>
        </authorList>
    </citation>
    <scope>NUCLEOTIDE SEQUENCE [LARGE SCALE GENOMIC DNA]</scope>
    <source>
        <strain evidence="2">UTSW_UCB_Mm</strain>
        <tissue evidence="2">Fibroblast cell line</tissue>
    </source>
</reference>
<proteinExistence type="predicted"/>
<evidence type="ECO:0000313" key="3">
    <source>
        <dbReference type="Proteomes" id="UP000326458"/>
    </source>
</evidence>
<dbReference type="EMBL" id="VCEA01000164">
    <property type="protein sequence ID" value="KAB0340583.1"/>
    <property type="molecule type" value="Genomic_DNA"/>
</dbReference>
<dbReference type="AlphaFoldDB" id="A0A5N3UV15"/>
<keyword evidence="1" id="KW-0344">Guanine-nucleotide releasing factor</keyword>
<comment type="caution">
    <text evidence="2">The sequence shown here is derived from an EMBL/GenBank/DDBJ whole genome shotgun (WGS) entry which is preliminary data.</text>
</comment>
<dbReference type="GO" id="GO:0005737">
    <property type="term" value="C:cytoplasm"/>
    <property type="evidence" value="ECO:0007669"/>
    <property type="project" value="TreeGrafter"/>
</dbReference>
<dbReference type="GO" id="GO:0005085">
    <property type="term" value="F:guanyl-nucleotide exchange factor activity"/>
    <property type="evidence" value="ECO:0007669"/>
    <property type="project" value="UniProtKB-KW"/>
</dbReference>
<evidence type="ECO:0000313" key="2">
    <source>
        <dbReference type="EMBL" id="KAB0340583.1"/>
    </source>
</evidence>